<dbReference type="Gene3D" id="2.80.10.50">
    <property type="match status" value="1"/>
</dbReference>
<dbReference type="CDD" id="cd00257">
    <property type="entry name" value="beta-trefoil_FSCN-like"/>
    <property type="match status" value="1"/>
</dbReference>
<dbReference type="Pfam" id="PF01926">
    <property type="entry name" value="MMR_HSR1"/>
    <property type="match status" value="1"/>
</dbReference>
<dbReference type="EMBL" id="MCGO01000012">
    <property type="protein sequence ID" value="ORY48332.1"/>
    <property type="molecule type" value="Genomic_DNA"/>
</dbReference>
<dbReference type="AlphaFoldDB" id="A0A1Y2CMV5"/>
<dbReference type="CDD" id="cd00882">
    <property type="entry name" value="Ras_like_GTPase"/>
    <property type="match status" value="1"/>
</dbReference>
<dbReference type="InterPro" id="IPR006073">
    <property type="entry name" value="GTP-bd"/>
</dbReference>
<dbReference type="OrthoDB" id="2157125at2759"/>
<reference evidence="2 3" key="1">
    <citation type="submission" date="2016-07" db="EMBL/GenBank/DDBJ databases">
        <title>Pervasive Adenine N6-methylation of Active Genes in Fungi.</title>
        <authorList>
            <consortium name="DOE Joint Genome Institute"/>
            <person name="Mondo S.J."/>
            <person name="Dannebaum R.O."/>
            <person name="Kuo R.C."/>
            <person name="Labutti K."/>
            <person name="Haridas S."/>
            <person name="Kuo A."/>
            <person name="Salamov A."/>
            <person name="Ahrendt S.R."/>
            <person name="Lipzen A."/>
            <person name="Sullivan W."/>
            <person name="Andreopoulos W.B."/>
            <person name="Clum A."/>
            <person name="Lindquist E."/>
            <person name="Daum C."/>
            <person name="Ramamoorthy G.K."/>
            <person name="Gryganskyi A."/>
            <person name="Culley D."/>
            <person name="Magnuson J.K."/>
            <person name="James T.Y."/>
            <person name="O'Malley M.A."/>
            <person name="Stajich J.E."/>
            <person name="Spatafora J.W."/>
            <person name="Visel A."/>
            <person name="Grigoriev I.V."/>
        </authorList>
    </citation>
    <scope>NUCLEOTIDE SEQUENCE [LARGE SCALE GENOMIC DNA]</scope>
    <source>
        <strain evidence="2 3">JEL800</strain>
    </source>
</reference>
<name>A0A1Y2CMV5_9FUNG</name>
<accession>A0A1Y2CMV5</accession>
<evidence type="ECO:0000313" key="2">
    <source>
        <dbReference type="EMBL" id="ORY48332.1"/>
    </source>
</evidence>
<dbReference type="GO" id="GO:0005525">
    <property type="term" value="F:GTP binding"/>
    <property type="evidence" value="ECO:0007669"/>
    <property type="project" value="InterPro"/>
</dbReference>
<dbReference type="SUPFAM" id="SSF50405">
    <property type="entry name" value="Actin-crosslinking proteins"/>
    <property type="match status" value="1"/>
</dbReference>
<dbReference type="InterPro" id="IPR027417">
    <property type="entry name" value="P-loop_NTPase"/>
</dbReference>
<dbReference type="InterPro" id="IPR008999">
    <property type="entry name" value="Actin-crosslinking"/>
</dbReference>
<dbReference type="Gene3D" id="3.40.50.300">
    <property type="entry name" value="P-loop containing nucleotide triphosphate hydrolases"/>
    <property type="match status" value="1"/>
</dbReference>
<comment type="caution">
    <text evidence="2">The sequence shown here is derived from an EMBL/GenBank/DDBJ whole genome shotgun (WGS) entry which is preliminary data.</text>
</comment>
<dbReference type="Proteomes" id="UP000193642">
    <property type="component" value="Unassembled WGS sequence"/>
</dbReference>
<gene>
    <name evidence="2" type="ORF">BCR33DRAFT_805625</name>
</gene>
<dbReference type="SUPFAM" id="SSF52540">
    <property type="entry name" value="P-loop containing nucleoside triphosphate hydrolases"/>
    <property type="match status" value="1"/>
</dbReference>
<sequence length="323" mass="35848">MTNTKLTYHIIGNPGSGKSTLINTVFQAHKCNSGDAKGRNTTETKACQMDDGNEIVDTMGLADLTMRKEAAEGITSSLKANQHMKVVFVIEGTRLQAQDAQSVCDVIGSITIPHKDIHYGIILNKMPKSWSQADYEDVGEELLAGLTFAFEELDKLQAAGQRPGMDATDTSARNKPVIHYIPNQAMQVAQTTSSEDDFDDLVGEVIAIKCLSNNKWACATSDKGLYFSAPVKDAWERFILQDVGGGKFAIKSVERNLQVCAEKGHKCFNVSRDHIQEWETFTLTGSPRKFTLATEWGEYMSVQNEGVLVRSSKDYFKMERWND</sequence>
<feature type="domain" description="G" evidence="1">
    <location>
        <begin position="10"/>
        <end position="101"/>
    </location>
</feature>
<evidence type="ECO:0000259" key="1">
    <source>
        <dbReference type="Pfam" id="PF01926"/>
    </source>
</evidence>
<organism evidence="2 3">
    <name type="scientific">Rhizoclosmatium globosum</name>
    <dbReference type="NCBI Taxonomy" id="329046"/>
    <lineage>
        <taxon>Eukaryota</taxon>
        <taxon>Fungi</taxon>
        <taxon>Fungi incertae sedis</taxon>
        <taxon>Chytridiomycota</taxon>
        <taxon>Chytridiomycota incertae sedis</taxon>
        <taxon>Chytridiomycetes</taxon>
        <taxon>Chytridiales</taxon>
        <taxon>Chytriomycetaceae</taxon>
        <taxon>Rhizoclosmatium</taxon>
    </lineage>
</organism>
<evidence type="ECO:0000313" key="3">
    <source>
        <dbReference type="Proteomes" id="UP000193642"/>
    </source>
</evidence>
<keyword evidence="3" id="KW-1185">Reference proteome</keyword>
<protein>
    <recommendedName>
        <fullName evidence="1">G domain-containing protein</fullName>
    </recommendedName>
</protein>
<proteinExistence type="predicted"/>